<dbReference type="PANTHER" id="PTHR12304:SF46">
    <property type="entry name" value="INOSINE-ADENOSINE-GUANOSINE-NUCLEOSIDE HYDROLASE"/>
    <property type="match status" value="1"/>
</dbReference>
<evidence type="ECO:0000256" key="3">
    <source>
        <dbReference type="ARBA" id="ARBA00023295"/>
    </source>
</evidence>
<evidence type="ECO:0000256" key="2">
    <source>
        <dbReference type="ARBA" id="ARBA00022801"/>
    </source>
</evidence>
<keyword evidence="2 6" id="KW-0378">Hydrolase</keyword>
<protein>
    <submittedName>
        <fullName evidence="6">Inosine/uridine-preferring nucleoside hydrolase domain</fullName>
    </submittedName>
</protein>
<dbReference type="Proteomes" id="UP000054937">
    <property type="component" value="Unassembled WGS sequence"/>
</dbReference>
<evidence type="ECO:0000313" key="7">
    <source>
        <dbReference type="Proteomes" id="UP000054937"/>
    </source>
</evidence>
<dbReference type="Gene3D" id="3.90.245.10">
    <property type="entry name" value="Ribonucleoside hydrolase-like"/>
    <property type="match status" value="2"/>
</dbReference>
<dbReference type="EMBL" id="LDAU01000043">
    <property type="protein sequence ID" value="KRX09872.1"/>
    <property type="molecule type" value="Genomic_DNA"/>
</dbReference>
<dbReference type="Pfam" id="PF01156">
    <property type="entry name" value="IU_nuc_hydro"/>
    <property type="match status" value="2"/>
</dbReference>
<dbReference type="InterPro" id="IPR036452">
    <property type="entry name" value="Ribo_hydro-like"/>
</dbReference>
<organism evidence="6 7">
    <name type="scientific">Pseudocohnilembus persalinus</name>
    <name type="common">Ciliate</name>
    <dbReference type="NCBI Taxonomy" id="266149"/>
    <lineage>
        <taxon>Eukaryota</taxon>
        <taxon>Sar</taxon>
        <taxon>Alveolata</taxon>
        <taxon>Ciliophora</taxon>
        <taxon>Intramacronucleata</taxon>
        <taxon>Oligohymenophorea</taxon>
        <taxon>Scuticociliatia</taxon>
        <taxon>Philasterida</taxon>
        <taxon>Pseudocohnilembidae</taxon>
        <taxon>Pseudocohnilembus</taxon>
    </lineage>
</organism>
<dbReference type="SUPFAM" id="SSF53590">
    <property type="entry name" value="Nucleoside hydrolase"/>
    <property type="match status" value="2"/>
</dbReference>
<feature type="domain" description="Inosine/uridine-preferring nucleoside hydrolase" evidence="5">
    <location>
        <begin position="451"/>
        <end position="741"/>
    </location>
</feature>
<dbReference type="InParanoid" id="A0A0V0R685"/>
<sequence>MKFNRNLNLKQTKFISAVKSQFDINQAQTPLSGRSKKSYHGNEFMGILRQKISSPNLIMRDAVLDVSQNSQQIPIFSFAGSGELESDGANNAFKEEQLKKELEIGIRQKKKKKVYSSLQEYYTQFYFPNEFRLKQQYFSNTKFHEKTDLFYKPFEEVIKDYLEVFATCFSDVPKCDIRVQIIQQKETTEYIYQQFLNYIKDDIEEEDFKKIRHNFEQIKKNHIHQPIKYFEKLNGYQEVQLLASKILTTIPKDIFQKEDYHTVKNNPQIMHFLIQIFRQNYDKAKFILDVFIQSNQAITYLDYSLIKFQTWKHFFLKDKQNVQQQQLEIKDVQLILQHIENFRIFMFQQNINAIKEQQDQIVQCLTKVKILKSDQYFGKFPIQLIQQFLEDFISTFMLNRQYQNILTFDDTLLNELKQAVLSCLPPNIENPYIQKKDIISKIYIFKLENNLIQDTDVAQDDIAAIVYLALNKNVKIQAILVTGSGEAYCDQGIENIEKMLNFINYEDIPVLCGDNYPLQGYFSFPKIVRDFANTDKFTFFTEQNQDQKQKQYKRQNIRKNQHAADFQVEFLNNQKEKNIDILVLGPITNLALSLQKDPQIVDKINKVVFMGGSLDVEGNLNLPNIHQSENKYAEWNVFSDSLAAKQVIENYNLDFYLISLDGTSQVPVTKDYIDQIHNLISEIIIKNQNQESLQFASFFTNLFRKQIYKYPQSKLDFWDVLAAQALIDPNVCQFQKEKVQREENDVERQFRVYNNWFEVLNRKSQREINNGQIFRSDKGALNNSVEIEAVFITGSGEAYCDQGINNIVKTLDFLNYKDIPIVCGQNYPIQGYLQFPQIIRDRANSDPFPFLPLSNKRNVIRNQSAIDFQIQFLQNLEQDEKINLLILGPMTNLALSLEKEPEIYKKLDQIYFMGGAVDAPGNLHIPGIYETENIFTEYNIFADSKSAQMVFANKNLKLKMIGLDGTNQLPITAEYLQNLLQKIEEKKKEFSNSLQLLNALKYGEFFVEIFYDWVRKYQKAELYFWDVLAATAIIHDDVCTYEEENLYVQVTEISKEEENELERKFRIDQNWFPYHNRTSLREIDNGRILKSQELGNPIKYCKNVDKKIFDEAIENSLLGLEYIIQLQEKIE</sequence>
<dbReference type="PANTHER" id="PTHR12304">
    <property type="entry name" value="INOSINE-URIDINE PREFERRING NUCLEOSIDE HYDROLASE"/>
    <property type="match status" value="1"/>
</dbReference>
<dbReference type="InterPro" id="IPR001910">
    <property type="entry name" value="Inosine/uridine_hydrolase_dom"/>
</dbReference>
<comment type="caution">
    <text evidence="6">The sequence shown here is derived from an EMBL/GenBank/DDBJ whole genome shotgun (WGS) entry which is preliminary data.</text>
</comment>
<comment type="similarity">
    <text evidence="1">Belongs to the IUNH family.</text>
</comment>
<name>A0A0V0R685_PSEPJ</name>
<dbReference type="GO" id="GO:0006152">
    <property type="term" value="P:purine nucleoside catabolic process"/>
    <property type="evidence" value="ECO:0007669"/>
    <property type="project" value="TreeGrafter"/>
</dbReference>
<dbReference type="GO" id="GO:0008477">
    <property type="term" value="F:purine nucleosidase activity"/>
    <property type="evidence" value="ECO:0007669"/>
    <property type="project" value="TreeGrafter"/>
</dbReference>
<gene>
    <name evidence="6" type="ORF">PPERSA_03934</name>
</gene>
<proteinExistence type="inferred from homology"/>
<dbReference type="InterPro" id="IPR023186">
    <property type="entry name" value="IUNH"/>
</dbReference>
<feature type="domain" description="Inosine/uridine-preferring nucleoside hydrolase" evidence="5">
    <location>
        <begin position="781"/>
        <end position="1052"/>
    </location>
</feature>
<dbReference type="GO" id="GO:0005829">
    <property type="term" value="C:cytosol"/>
    <property type="evidence" value="ECO:0007669"/>
    <property type="project" value="TreeGrafter"/>
</dbReference>
<keyword evidence="3" id="KW-0326">Glycosidase</keyword>
<accession>A0A0V0R685</accession>
<evidence type="ECO:0000259" key="5">
    <source>
        <dbReference type="Pfam" id="PF01156"/>
    </source>
</evidence>
<dbReference type="OrthoDB" id="432381at2759"/>
<evidence type="ECO:0000256" key="4">
    <source>
        <dbReference type="SAM" id="Coils"/>
    </source>
</evidence>
<keyword evidence="7" id="KW-1185">Reference proteome</keyword>
<keyword evidence="4" id="KW-0175">Coiled coil</keyword>
<evidence type="ECO:0000256" key="1">
    <source>
        <dbReference type="ARBA" id="ARBA00009176"/>
    </source>
</evidence>
<evidence type="ECO:0000313" key="6">
    <source>
        <dbReference type="EMBL" id="KRX09872.1"/>
    </source>
</evidence>
<dbReference type="AlphaFoldDB" id="A0A0V0R685"/>
<reference evidence="6 7" key="1">
    <citation type="journal article" date="2015" name="Sci. Rep.">
        <title>Genome of the facultative scuticociliatosis pathogen Pseudocohnilembus persalinus provides insight into its virulence through horizontal gene transfer.</title>
        <authorList>
            <person name="Xiong J."/>
            <person name="Wang G."/>
            <person name="Cheng J."/>
            <person name="Tian M."/>
            <person name="Pan X."/>
            <person name="Warren A."/>
            <person name="Jiang C."/>
            <person name="Yuan D."/>
            <person name="Miao W."/>
        </authorList>
    </citation>
    <scope>NUCLEOTIDE SEQUENCE [LARGE SCALE GENOMIC DNA]</scope>
    <source>
        <strain evidence="6">36N120E</strain>
    </source>
</reference>
<feature type="coiled-coil region" evidence="4">
    <location>
        <begin position="973"/>
        <end position="1000"/>
    </location>
</feature>